<evidence type="ECO:0000259" key="10">
    <source>
        <dbReference type="Pfam" id="PF26148"/>
    </source>
</evidence>
<dbReference type="CDD" id="cd16462">
    <property type="entry name" value="RING-H2_Pep3p-like"/>
    <property type="match status" value="1"/>
</dbReference>
<feature type="domain" description="Pep3/Vps18 RING C-terminal" evidence="10">
    <location>
        <begin position="908"/>
        <end position="998"/>
    </location>
</feature>
<evidence type="ECO:0000313" key="11">
    <source>
        <dbReference type="EMBL" id="KAH6598291.1"/>
    </source>
</evidence>
<keyword evidence="5" id="KW-0472">Membrane</keyword>
<sequence>MSLLDHFEPAHGKPHVAVSTSTSSYLNTVSGLTAANYSTTSSTSTAPQDPSSASAARGYGAVDGLPPAQFMLDKVQFAFPDELLAVVVANNMLCVALRTYTPPKDPTRLRVLRIDLDKPDAIEDIVFTTKRRDDYIQYVYFSPAAHHLLISCRSGDNYYLHQRWNKPHLLSKIKGVRIRSVAWGSTETIETTGPILLGSHTGHIFETELTPKEDFFKKEELYYSQVFSLHQDSPVIGLFYEPIPESRNKFIVVAATDCRIYQFIGEARLVESSYFARLFSKYDVNSEYQELPGALANSAMRITHTQFPGSDVFTNLGWLTGAGLYLGKILIKGQASGDTFIDKPQILPYMVSDSKQQTSIITTLISFILTDYHYVLLYPNEIVVVSQLNNQIISHELISLAHQEVVLGMTSDLNRKTHWLHTNLSLYEIIVVDEDRDVWKIFLEKKQFQQASIFATTPEQRNIIKESQADSCFSQEQYLKAAEYYAETSISFETICLRFMGLKEESALCVYLRKKLYTLRKQDLTQTTLIGTWLLEILSGKLCIIEQQLTSIALESQGNLDSEDDAALRLKNVQQQHSTMSMELRSLLKEYKDRLHHPTVYNLLGSHGRNSDLVFFAELINDWEKLVAFFLERREWNKALDIISRQDSVEFYYKHSSILIQHIPKEVIGLWMKVPSLNPRFLMPSMLNLDNFESENQSAKSCLTKYLEYLVSNGNHDRVVHNYLMLLYVSESSPENEAPVLSFIQSQKESPMLDLPHALRICNDRGLVQSSVQLYAMMGLYDEAIHLALRRNDLDLACIIADKLDESDDVRKKLWLRIARHVISNSTDVSSALEYLKVGNLSIEEILPFFPDFVLIDDFKEELCSALEEYNDYITTLKTDLDEATTASENIRHDMRELKNRYIIVPVTESCRCCDRPLMTRQFMAFSCQHSFHTDCLIDVIVRDSVRGKKIMHLRSEIEKDAKNQVSSLSESNRAALKNELNDLVSQECILCGELMIKTIDTPFTTIGEEL</sequence>
<gene>
    <name evidence="11" type="ORF">BASA50_003905</name>
</gene>
<feature type="repeat" description="CHCR" evidence="7">
    <location>
        <begin position="674"/>
        <end position="831"/>
    </location>
</feature>
<evidence type="ECO:0000256" key="8">
    <source>
        <dbReference type="SAM" id="MobiDB-lite"/>
    </source>
</evidence>
<evidence type="ECO:0000256" key="1">
    <source>
        <dbReference type="ARBA" id="ARBA00010454"/>
    </source>
</evidence>
<keyword evidence="4" id="KW-0862">Zinc</keyword>
<evidence type="ECO:0000256" key="7">
    <source>
        <dbReference type="PROSITE-ProRule" id="PRU01006"/>
    </source>
</evidence>
<dbReference type="EMBL" id="JAFCIX010000114">
    <property type="protein sequence ID" value="KAH6598291.1"/>
    <property type="molecule type" value="Genomic_DNA"/>
</dbReference>
<keyword evidence="12" id="KW-1185">Reference proteome</keyword>
<evidence type="ECO:0000259" key="9">
    <source>
        <dbReference type="Pfam" id="PF05131"/>
    </source>
</evidence>
<organism evidence="11 12">
    <name type="scientific">Batrachochytrium salamandrivorans</name>
    <dbReference type="NCBI Taxonomy" id="1357716"/>
    <lineage>
        <taxon>Eukaryota</taxon>
        <taxon>Fungi</taxon>
        <taxon>Fungi incertae sedis</taxon>
        <taxon>Chytridiomycota</taxon>
        <taxon>Chytridiomycota incertae sedis</taxon>
        <taxon>Chytridiomycetes</taxon>
        <taxon>Rhizophydiales</taxon>
        <taxon>Rhizophydiales incertae sedis</taxon>
        <taxon>Batrachochytrium</taxon>
    </lineage>
</organism>
<feature type="domain" description="Pep3/Vps18 beta-propeller" evidence="9">
    <location>
        <begin position="69"/>
        <end position="431"/>
    </location>
</feature>
<evidence type="ECO:0000256" key="3">
    <source>
        <dbReference type="ARBA" id="ARBA00022771"/>
    </source>
</evidence>
<reference evidence="11 12" key="1">
    <citation type="submission" date="2021-02" db="EMBL/GenBank/DDBJ databases">
        <title>Variation within the Batrachochytrium salamandrivorans European outbreak.</title>
        <authorList>
            <person name="Kelly M."/>
            <person name="Pasmans F."/>
            <person name="Shea T.P."/>
            <person name="Munoz J.F."/>
            <person name="Carranza S."/>
            <person name="Cuomo C.A."/>
            <person name="Martel A."/>
        </authorList>
    </citation>
    <scope>NUCLEOTIDE SEQUENCE [LARGE SCALE GENOMIC DNA]</scope>
    <source>
        <strain evidence="11 12">AMFP18/2</strain>
    </source>
</reference>
<feature type="compositionally biased region" description="Low complexity" evidence="8">
    <location>
        <begin position="37"/>
        <end position="56"/>
    </location>
</feature>
<dbReference type="PROSITE" id="PS50236">
    <property type="entry name" value="CHCR"/>
    <property type="match status" value="1"/>
</dbReference>
<keyword evidence="2" id="KW-0479">Metal-binding</keyword>
<accession>A0ABQ8FHC6</accession>
<dbReference type="PANTHER" id="PTHR23323">
    <property type="entry name" value="VACUOLAR PROTEIN SORTING-ASSOCIATED PROTEIN"/>
    <property type="match status" value="1"/>
</dbReference>
<feature type="region of interest" description="Disordered" evidence="8">
    <location>
        <begin position="37"/>
        <end position="58"/>
    </location>
</feature>
<dbReference type="PANTHER" id="PTHR23323:SF26">
    <property type="entry name" value="VACUOLAR PROTEIN SORTING-ASSOCIATED PROTEIN 18 HOMOLOG"/>
    <property type="match status" value="1"/>
</dbReference>
<proteinExistence type="inferred from homology"/>
<comment type="subcellular location">
    <subcellularLocation>
        <location evidence="6">Endomembrane system</location>
        <topology evidence="6">Peripheral membrane protein</topology>
        <orientation evidence="6">Cytoplasmic side</orientation>
    </subcellularLocation>
</comment>
<evidence type="ECO:0000313" key="12">
    <source>
        <dbReference type="Proteomes" id="UP001648503"/>
    </source>
</evidence>
<dbReference type="Proteomes" id="UP001648503">
    <property type="component" value="Unassembled WGS sequence"/>
</dbReference>
<dbReference type="InterPro" id="IPR058919">
    <property type="entry name" value="Pep3/Vps18_RING_C"/>
</dbReference>
<evidence type="ECO:0000256" key="5">
    <source>
        <dbReference type="ARBA" id="ARBA00023136"/>
    </source>
</evidence>
<dbReference type="Pfam" id="PF26148">
    <property type="entry name" value="VPS18_RING_C"/>
    <property type="match status" value="1"/>
</dbReference>
<protein>
    <recommendedName>
        <fullName evidence="13">Pep3/Vps18/deep orange domain-containing protein</fullName>
    </recommendedName>
</protein>
<dbReference type="Pfam" id="PF05131">
    <property type="entry name" value="Pep3_Vps18"/>
    <property type="match status" value="1"/>
</dbReference>
<keyword evidence="3" id="KW-0863">Zinc-finger</keyword>
<dbReference type="InterPro" id="IPR007810">
    <property type="entry name" value="Pep3/Vps18_beta-prop"/>
</dbReference>
<evidence type="ECO:0000256" key="6">
    <source>
        <dbReference type="ARBA" id="ARBA00029433"/>
    </source>
</evidence>
<name>A0ABQ8FHC6_9FUNG</name>
<evidence type="ECO:0008006" key="13">
    <source>
        <dbReference type="Google" id="ProtNLM"/>
    </source>
</evidence>
<evidence type="ECO:0000256" key="4">
    <source>
        <dbReference type="ARBA" id="ARBA00022833"/>
    </source>
</evidence>
<dbReference type="InterPro" id="IPR000547">
    <property type="entry name" value="Clathrin_H-chain/VPS_repeat"/>
</dbReference>
<comment type="caution">
    <text evidence="11">The sequence shown here is derived from an EMBL/GenBank/DDBJ whole genome shotgun (WGS) entry which is preliminary data.</text>
</comment>
<comment type="similarity">
    <text evidence="1">Belongs to the VPS18 family.</text>
</comment>
<evidence type="ECO:0000256" key="2">
    <source>
        <dbReference type="ARBA" id="ARBA00022723"/>
    </source>
</evidence>